<dbReference type="Proteomes" id="UP001320876">
    <property type="component" value="Unassembled WGS sequence"/>
</dbReference>
<accession>A0ABT3GSC9</accession>
<comment type="caution">
    <text evidence="1">The sequence shown here is derived from an EMBL/GenBank/DDBJ whole genome shotgun (WGS) entry which is preliminary data.</text>
</comment>
<protein>
    <recommendedName>
        <fullName evidence="3">Doublecortin domain-containing protein</fullName>
    </recommendedName>
</protein>
<sequence>MRHALTWLLATTMLGQAAPKVHRVSQQDVTSSDIIVVVKQTKSGRFEIGEVVRGNADFLTLFLHLLNRLEFAKGSRERQFLYLNREGRDPLDPLKVGRVPEITGGKYVPSQSGQWFLWRNVVEGRKDW</sequence>
<reference evidence="1 2" key="1">
    <citation type="submission" date="2022-10" db="EMBL/GenBank/DDBJ databases">
        <title>Luteolibacter arcticus strain CCTCC AB 2014275, whole genome shotgun sequencing project.</title>
        <authorList>
            <person name="Zhao G."/>
            <person name="Shen L."/>
        </authorList>
    </citation>
    <scope>NUCLEOTIDE SEQUENCE [LARGE SCALE GENOMIC DNA]</scope>
    <source>
        <strain evidence="1 2">CCTCC AB 2014275</strain>
    </source>
</reference>
<evidence type="ECO:0000313" key="1">
    <source>
        <dbReference type="EMBL" id="MCW1926392.1"/>
    </source>
</evidence>
<gene>
    <name evidence="1" type="ORF">OKA05_27825</name>
</gene>
<evidence type="ECO:0000313" key="2">
    <source>
        <dbReference type="Proteomes" id="UP001320876"/>
    </source>
</evidence>
<proteinExistence type="predicted"/>
<organism evidence="1 2">
    <name type="scientific">Luteolibacter arcticus</name>
    <dbReference type="NCBI Taxonomy" id="1581411"/>
    <lineage>
        <taxon>Bacteria</taxon>
        <taxon>Pseudomonadati</taxon>
        <taxon>Verrucomicrobiota</taxon>
        <taxon>Verrucomicrobiia</taxon>
        <taxon>Verrucomicrobiales</taxon>
        <taxon>Verrucomicrobiaceae</taxon>
        <taxon>Luteolibacter</taxon>
    </lineage>
</organism>
<dbReference type="RefSeq" id="WP_264490500.1">
    <property type="nucleotide sequence ID" value="NZ_JAPDDT010000025.1"/>
</dbReference>
<keyword evidence="2" id="KW-1185">Reference proteome</keyword>
<name>A0ABT3GSC9_9BACT</name>
<dbReference type="EMBL" id="JAPDDT010000025">
    <property type="protein sequence ID" value="MCW1926392.1"/>
    <property type="molecule type" value="Genomic_DNA"/>
</dbReference>
<evidence type="ECO:0008006" key="3">
    <source>
        <dbReference type="Google" id="ProtNLM"/>
    </source>
</evidence>